<dbReference type="GO" id="GO:0006412">
    <property type="term" value="P:translation"/>
    <property type="evidence" value="ECO:0007669"/>
    <property type="project" value="UniProtKB-UniRule"/>
</dbReference>
<dbReference type="Pfam" id="PF00673">
    <property type="entry name" value="Ribosomal_L5_C"/>
    <property type="match status" value="1"/>
</dbReference>
<dbReference type="AlphaFoldDB" id="A0A7C4FCB0"/>
<keyword evidence="6 7" id="KW-0687">Ribonucleoprotein</keyword>
<dbReference type="EMBL" id="DTFI01000071">
    <property type="protein sequence ID" value="HGI43245.1"/>
    <property type="molecule type" value="Genomic_DNA"/>
</dbReference>
<comment type="function">
    <text evidence="7">This is 1 of the proteins that bind and probably mediate the attachment of the 5S RNA into the large ribosomal subunit, where it forms part of the central protuberance. In the 70S ribosome it contacts protein S13 of the 30S subunit (bridge B1b), connecting the 2 subunits; this bridge is implicated in subunit movement. May contact the P site tRNA; the 5S rRNA and some of its associated proteins might help stabilize positioning of ribosome-bound tRNAs.</text>
</comment>
<evidence type="ECO:0000313" key="11">
    <source>
        <dbReference type="EMBL" id="HGI43245.1"/>
    </source>
</evidence>
<dbReference type="InterPro" id="IPR031309">
    <property type="entry name" value="Ribosomal_uL5_C"/>
</dbReference>
<name>A0A7C4FCB0_THEPE</name>
<sequence length="185" mass="20755">MSASKGPYLDVGHPMRRVFIGKVVVNMGVGESGERLAKAAKLLEELTGQKPSLRRARKTIKEFGIKRGENIAVMVTLRGEKAISFLKRALAAVEYKIPESSIDKHGNFAFGVREHILLPGVKYDPDVGIFGFDVIVAMERPGYRVARRRRKRSKVPPRHRVTKEETIMFLEKILGVRVIRGGKYG</sequence>
<evidence type="ECO:0000256" key="2">
    <source>
        <dbReference type="ARBA" id="ARBA00022555"/>
    </source>
</evidence>
<dbReference type="NCBIfam" id="NF003258">
    <property type="entry name" value="PRK04219.1"/>
    <property type="match status" value="1"/>
</dbReference>
<feature type="domain" description="Large ribosomal subunit protein uL5 C-terminal" evidence="10">
    <location>
        <begin position="71"/>
        <end position="169"/>
    </location>
</feature>
<accession>A0A7C4FCB0</accession>
<comment type="similarity">
    <text evidence="1 7 8">Belongs to the universal ribosomal protein uL5 family.</text>
</comment>
<dbReference type="SUPFAM" id="SSF55282">
    <property type="entry name" value="RL5-like"/>
    <property type="match status" value="1"/>
</dbReference>
<feature type="domain" description="Large ribosomal subunit protein uL5 N-terminal" evidence="9">
    <location>
        <begin position="13"/>
        <end position="66"/>
    </location>
</feature>
<dbReference type="InterPro" id="IPR057266">
    <property type="entry name" value="Ribosomal_uL5_euk/arc-type"/>
</dbReference>
<dbReference type="GO" id="GO:0000049">
    <property type="term" value="F:tRNA binding"/>
    <property type="evidence" value="ECO:0007669"/>
    <property type="project" value="UniProtKB-UniRule"/>
</dbReference>
<evidence type="ECO:0000259" key="10">
    <source>
        <dbReference type="Pfam" id="PF00673"/>
    </source>
</evidence>
<protein>
    <recommendedName>
        <fullName evidence="7">Large ribosomal subunit protein uL5</fullName>
    </recommendedName>
</protein>
<keyword evidence="2 7" id="KW-0820">tRNA-binding</keyword>
<dbReference type="GO" id="GO:0005840">
    <property type="term" value="C:ribosome"/>
    <property type="evidence" value="ECO:0007669"/>
    <property type="project" value="UniProtKB-KW"/>
</dbReference>
<dbReference type="PANTHER" id="PTHR11994">
    <property type="entry name" value="60S RIBOSOMAL PROTEIN L11-RELATED"/>
    <property type="match status" value="1"/>
</dbReference>
<evidence type="ECO:0000256" key="8">
    <source>
        <dbReference type="RuleBase" id="RU003930"/>
    </source>
</evidence>
<keyword evidence="4 7" id="KW-0694">RNA-binding</keyword>
<dbReference type="HAMAP" id="MF_01333_A">
    <property type="entry name" value="Ribosomal_uL5_A"/>
    <property type="match status" value="1"/>
</dbReference>
<evidence type="ECO:0000256" key="3">
    <source>
        <dbReference type="ARBA" id="ARBA00022730"/>
    </source>
</evidence>
<comment type="subunit">
    <text evidence="7">Part of the 50S ribosomal subunit; contacts the 5S rRNA and probably tRNA. Forms a bridge to the 30S subunit in the 70S ribosome.</text>
</comment>
<proteinExistence type="inferred from homology"/>
<evidence type="ECO:0000256" key="5">
    <source>
        <dbReference type="ARBA" id="ARBA00022980"/>
    </source>
</evidence>
<evidence type="ECO:0000259" key="9">
    <source>
        <dbReference type="Pfam" id="PF00281"/>
    </source>
</evidence>
<gene>
    <name evidence="7" type="primary">rpl5</name>
    <name evidence="11" type="ORF">ENV17_02510</name>
</gene>
<dbReference type="Gene3D" id="3.30.1440.10">
    <property type="match status" value="1"/>
</dbReference>
<comment type="caution">
    <text evidence="11">The sequence shown here is derived from an EMBL/GenBank/DDBJ whole genome shotgun (WGS) entry which is preliminary data.</text>
</comment>
<dbReference type="InterPro" id="IPR022803">
    <property type="entry name" value="Ribosomal_uL5_dom_sf"/>
</dbReference>
<evidence type="ECO:0000256" key="6">
    <source>
        <dbReference type="ARBA" id="ARBA00023274"/>
    </source>
</evidence>
<evidence type="ECO:0000256" key="7">
    <source>
        <dbReference type="HAMAP-Rule" id="MF_01333"/>
    </source>
</evidence>
<dbReference type="GO" id="GO:1990904">
    <property type="term" value="C:ribonucleoprotein complex"/>
    <property type="evidence" value="ECO:0007669"/>
    <property type="project" value="UniProtKB-KW"/>
</dbReference>
<keyword evidence="3 7" id="KW-0699">rRNA-binding</keyword>
<dbReference type="InterPro" id="IPR022804">
    <property type="entry name" value="Ribosomal_uL5_arc"/>
</dbReference>
<organism evidence="11">
    <name type="scientific">Thermofilum pendens</name>
    <dbReference type="NCBI Taxonomy" id="2269"/>
    <lineage>
        <taxon>Archaea</taxon>
        <taxon>Thermoproteota</taxon>
        <taxon>Thermoprotei</taxon>
        <taxon>Thermofilales</taxon>
        <taxon>Thermofilaceae</taxon>
        <taxon>Thermofilum</taxon>
    </lineage>
</organism>
<dbReference type="PIRSF" id="PIRSF002161">
    <property type="entry name" value="Ribosomal_L5"/>
    <property type="match status" value="1"/>
</dbReference>
<reference evidence="11" key="1">
    <citation type="journal article" date="2020" name="mSystems">
        <title>Genome- and Community-Level Interaction Insights into Carbon Utilization and Element Cycling Functions of Hydrothermarchaeota in Hydrothermal Sediment.</title>
        <authorList>
            <person name="Zhou Z."/>
            <person name="Liu Y."/>
            <person name="Xu W."/>
            <person name="Pan J."/>
            <person name="Luo Z.H."/>
            <person name="Li M."/>
        </authorList>
    </citation>
    <scope>NUCLEOTIDE SEQUENCE [LARGE SCALE GENOMIC DNA]</scope>
    <source>
        <strain evidence="11">SpSt-735</strain>
    </source>
</reference>
<keyword evidence="5 7" id="KW-0689">Ribosomal protein</keyword>
<dbReference type="FunFam" id="3.30.1440.10:FF:000002">
    <property type="entry name" value="60S ribosomal protein L11"/>
    <property type="match status" value="1"/>
</dbReference>
<dbReference type="InterPro" id="IPR031310">
    <property type="entry name" value="Ribosomal_uL5_N"/>
</dbReference>
<evidence type="ECO:0000256" key="1">
    <source>
        <dbReference type="ARBA" id="ARBA00008553"/>
    </source>
</evidence>
<dbReference type="GO" id="GO:0003735">
    <property type="term" value="F:structural constituent of ribosome"/>
    <property type="evidence" value="ECO:0007669"/>
    <property type="project" value="InterPro"/>
</dbReference>
<dbReference type="InterPro" id="IPR002132">
    <property type="entry name" value="Ribosomal_uL5"/>
</dbReference>
<evidence type="ECO:0000256" key="4">
    <source>
        <dbReference type="ARBA" id="ARBA00022884"/>
    </source>
</evidence>
<dbReference type="Pfam" id="PF00281">
    <property type="entry name" value="Ribosomal_L5"/>
    <property type="match status" value="1"/>
</dbReference>
<dbReference type="GO" id="GO:0019843">
    <property type="term" value="F:rRNA binding"/>
    <property type="evidence" value="ECO:0007669"/>
    <property type="project" value="UniProtKB-UniRule"/>
</dbReference>